<dbReference type="InterPro" id="IPR006179">
    <property type="entry name" value="5_nucleotidase/apyrase"/>
</dbReference>
<evidence type="ECO:0000313" key="2">
    <source>
        <dbReference type="EMBL" id="MDN3565093.1"/>
    </source>
</evidence>
<dbReference type="PANTHER" id="PTHR11575">
    <property type="entry name" value="5'-NUCLEOTIDASE-RELATED"/>
    <property type="match status" value="1"/>
</dbReference>
<feature type="non-terminal residue" evidence="2">
    <location>
        <position position="1"/>
    </location>
</feature>
<protein>
    <submittedName>
        <fullName evidence="2">5'-nucleotidase C-terminal domain-containing protein</fullName>
    </submittedName>
</protein>
<dbReference type="InterPro" id="IPR008334">
    <property type="entry name" value="5'-Nucleotdase_C"/>
</dbReference>
<reference evidence="3" key="1">
    <citation type="journal article" date="2019" name="Int. J. Syst. Evol. Microbiol.">
        <title>The Global Catalogue of Microorganisms (GCM) 10K type strain sequencing project: providing services to taxonomists for standard genome sequencing and annotation.</title>
        <authorList>
            <consortium name="The Broad Institute Genomics Platform"/>
            <consortium name="The Broad Institute Genome Sequencing Center for Infectious Disease"/>
            <person name="Wu L."/>
            <person name="Ma J."/>
        </authorList>
    </citation>
    <scope>NUCLEOTIDE SEQUENCE [LARGE SCALE GENOMIC DNA]</scope>
    <source>
        <strain evidence="3">CECT 7131</strain>
    </source>
</reference>
<keyword evidence="3" id="KW-1185">Reference proteome</keyword>
<dbReference type="SUPFAM" id="SSF55816">
    <property type="entry name" value="5'-nucleotidase (syn. UDP-sugar hydrolase), C-terminal domain"/>
    <property type="match status" value="1"/>
</dbReference>
<sequence length="293" mass="31651">AQVVVLLSHNGYDVDCKLAGRVEGIDVILGGHTHDALPRPTVVGRTLVLASGCSGKFLARLDLDVQDKQVKGWRHRLIPVFSDAIVPDPAMAAAIEAVRAPYKAELSRVLGRTEGLLYRRGNLGGTLDDLICNAMLEGRNAEIALSPGFRWGPSLLPGQAIQAEDLYNATAMTYPACYRTPMTGARLREVLEDVADNLFNPDPYYQQGGDMVRVGGIGYALDPTAPMGRRIQDLRLLKTGAPIEAGREYQVAGWASVNEGTEGPPIWEVVEGWLKQHGTVQAAPAGNVRMVET</sequence>
<gene>
    <name evidence="2" type="ORF">QWZ14_12045</name>
</gene>
<dbReference type="InterPro" id="IPR036907">
    <property type="entry name" value="5'-Nucleotdase_C_sf"/>
</dbReference>
<organism evidence="2 3">
    <name type="scientific">Paeniroseomonas aquatica</name>
    <dbReference type="NCBI Taxonomy" id="373043"/>
    <lineage>
        <taxon>Bacteria</taxon>
        <taxon>Pseudomonadati</taxon>
        <taxon>Pseudomonadota</taxon>
        <taxon>Alphaproteobacteria</taxon>
        <taxon>Acetobacterales</taxon>
        <taxon>Acetobacteraceae</taxon>
        <taxon>Paeniroseomonas</taxon>
    </lineage>
</organism>
<dbReference type="Pfam" id="PF02872">
    <property type="entry name" value="5_nucleotid_C"/>
    <property type="match status" value="1"/>
</dbReference>
<feature type="domain" description="5'-Nucleotidase C-terminal" evidence="1">
    <location>
        <begin position="124"/>
        <end position="263"/>
    </location>
</feature>
<evidence type="ECO:0000259" key="1">
    <source>
        <dbReference type="Pfam" id="PF02872"/>
    </source>
</evidence>
<dbReference type="SUPFAM" id="SSF56300">
    <property type="entry name" value="Metallo-dependent phosphatases"/>
    <property type="match status" value="1"/>
</dbReference>
<comment type="caution">
    <text evidence="2">The sequence shown here is derived from an EMBL/GenBank/DDBJ whole genome shotgun (WGS) entry which is preliminary data.</text>
</comment>
<dbReference type="RefSeq" id="WP_290316917.1">
    <property type="nucleotide sequence ID" value="NZ_JAUFPN010000128.1"/>
</dbReference>
<dbReference type="Gene3D" id="3.90.780.10">
    <property type="entry name" value="5'-Nucleotidase, C-terminal domain"/>
    <property type="match status" value="1"/>
</dbReference>
<proteinExistence type="predicted"/>
<dbReference type="Proteomes" id="UP001529369">
    <property type="component" value="Unassembled WGS sequence"/>
</dbReference>
<dbReference type="PANTHER" id="PTHR11575:SF42">
    <property type="entry name" value="SULFUR OXIDATION PROTEIN SOXB"/>
    <property type="match status" value="1"/>
</dbReference>
<accession>A0ABT8A6D4</accession>
<name>A0ABT8A6D4_9PROT</name>
<evidence type="ECO:0000313" key="3">
    <source>
        <dbReference type="Proteomes" id="UP001529369"/>
    </source>
</evidence>
<dbReference type="EMBL" id="JAUFPN010000128">
    <property type="protein sequence ID" value="MDN3565093.1"/>
    <property type="molecule type" value="Genomic_DNA"/>
</dbReference>
<dbReference type="InterPro" id="IPR029052">
    <property type="entry name" value="Metallo-depent_PP-like"/>
</dbReference>
<dbReference type="Gene3D" id="3.60.21.10">
    <property type="match status" value="1"/>
</dbReference>